<dbReference type="Proteomes" id="UP000178227">
    <property type="component" value="Unassembled WGS sequence"/>
</dbReference>
<dbReference type="STRING" id="1802694.A2918_01040"/>
<dbReference type="Pfam" id="PF07681">
    <property type="entry name" value="DoxX"/>
    <property type="match status" value="1"/>
</dbReference>
<keyword evidence="4 5" id="KW-0472">Membrane</keyword>
<proteinExistence type="predicted"/>
<comment type="caution">
    <text evidence="6">The sequence shown here is derived from an EMBL/GenBank/DDBJ whole genome shotgun (WGS) entry which is preliminary data.</text>
</comment>
<evidence type="ECO:0000256" key="1">
    <source>
        <dbReference type="ARBA" id="ARBA00004141"/>
    </source>
</evidence>
<evidence type="ECO:0000256" key="2">
    <source>
        <dbReference type="ARBA" id="ARBA00022692"/>
    </source>
</evidence>
<keyword evidence="3 5" id="KW-1133">Transmembrane helix</keyword>
<reference evidence="6 7" key="1">
    <citation type="journal article" date="2016" name="Nat. Commun.">
        <title>Thousands of microbial genomes shed light on interconnected biogeochemical processes in an aquifer system.</title>
        <authorList>
            <person name="Anantharaman K."/>
            <person name="Brown C.T."/>
            <person name="Hug L.A."/>
            <person name="Sharon I."/>
            <person name="Castelle C.J."/>
            <person name="Probst A.J."/>
            <person name="Thomas B.C."/>
            <person name="Singh A."/>
            <person name="Wilkins M.J."/>
            <person name="Karaoz U."/>
            <person name="Brodie E.L."/>
            <person name="Williams K.H."/>
            <person name="Hubbard S.S."/>
            <person name="Banfield J.F."/>
        </authorList>
    </citation>
    <scope>NUCLEOTIDE SEQUENCE [LARGE SCALE GENOMIC DNA]</scope>
</reference>
<evidence type="ECO:0000313" key="7">
    <source>
        <dbReference type="Proteomes" id="UP000178227"/>
    </source>
</evidence>
<dbReference type="InterPro" id="IPR032808">
    <property type="entry name" value="DoxX"/>
</dbReference>
<evidence type="ECO:0000256" key="3">
    <source>
        <dbReference type="ARBA" id="ARBA00022989"/>
    </source>
</evidence>
<feature type="transmembrane region" description="Helical" evidence="5">
    <location>
        <begin position="6"/>
        <end position="23"/>
    </location>
</feature>
<evidence type="ECO:0008006" key="8">
    <source>
        <dbReference type="Google" id="ProtNLM"/>
    </source>
</evidence>
<name>A0A1F8GCA2_9BACT</name>
<evidence type="ECO:0000256" key="4">
    <source>
        <dbReference type="ARBA" id="ARBA00023136"/>
    </source>
</evidence>
<dbReference type="AlphaFoldDB" id="A0A1F8GCA2"/>
<sequence length="143" mass="16296">MNSKLILFLTRVLMGWMFFYAGITKVLNPNWSAAGYLGNAKTFAGLYNWFLQPEILPFTNFVNEWGLTLLGVSLIVGALVKYSGYLGALLMLLYYFPVLDFPKVGANSYLVDDHIIFIAVLLCFVVIKAGEYWGFDGWWKSRR</sequence>
<feature type="transmembrane region" description="Helical" evidence="5">
    <location>
        <begin position="115"/>
        <end position="135"/>
    </location>
</feature>
<protein>
    <recommendedName>
        <fullName evidence="8">DoxX subfamily</fullName>
    </recommendedName>
</protein>
<feature type="transmembrane region" description="Helical" evidence="5">
    <location>
        <begin position="67"/>
        <end position="95"/>
    </location>
</feature>
<evidence type="ECO:0000256" key="5">
    <source>
        <dbReference type="SAM" id="Phobius"/>
    </source>
</evidence>
<keyword evidence="2 5" id="KW-0812">Transmembrane</keyword>
<comment type="subcellular location">
    <subcellularLocation>
        <location evidence="1">Membrane</location>
        <topology evidence="1">Multi-pass membrane protein</topology>
    </subcellularLocation>
</comment>
<evidence type="ECO:0000313" key="6">
    <source>
        <dbReference type="EMBL" id="OGN22670.1"/>
    </source>
</evidence>
<dbReference type="EMBL" id="MGKI01000010">
    <property type="protein sequence ID" value="OGN22670.1"/>
    <property type="molecule type" value="Genomic_DNA"/>
</dbReference>
<gene>
    <name evidence="6" type="ORF">A2918_01040</name>
</gene>
<organism evidence="6 7">
    <name type="scientific">Candidatus Yanofskybacteria bacterium RIFCSPLOWO2_01_FULL_42_49</name>
    <dbReference type="NCBI Taxonomy" id="1802694"/>
    <lineage>
        <taxon>Bacteria</taxon>
        <taxon>Candidatus Yanofskyibacteriota</taxon>
    </lineage>
</organism>
<dbReference type="GO" id="GO:0016020">
    <property type="term" value="C:membrane"/>
    <property type="evidence" value="ECO:0007669"/>
    <property type="project" value="UniProtKB-SubCell"/>
</dbReference>
<accession>A0A1F8GCA2</accession>